<dbReference type="Pfam" id="PF04570">
    <property type="entry name" value="zf-FLZ"/>
    <property type="match status" value="1"/>
</dbReference>
<dbReference type="PROSITE" id="PS51795">
    <property type="entry name" value="ZF_FLZ"/>
    <property type="match status" value="1"/>
</dbReference>
<comment type="similarity">
    <text evidence="1">Belongs to the FLZ family.</text>
</comment>
<accession>A0AAQ3KCT1</accession>
<protein>
    <recommendedName>
        <fullName evidence="4">FLZ-type domain-containing protein</fullName>
    </recommendedName>
</protein>
<organism evidence="5 6">
    <name type="scientific">Canna indica</name>
    <name type="common">Indian-shot</name>
    <dbReference type="NCBI Taxonomy" id="4628"/>
    <lineage>
        <taxon>Eukaryota</taxon>
        <taxon>Viridiplantae</taxon>
        <taxon>Streptophyta</taxon>
        <taxon>Embryophyta</taxon>
        <taxon>Tracheophyta</taxon>
        <taxon>Spermatophyta</taxon>
        <taxon>Magnoliopsida</taxon>
        <taxon>Liliopsida</taxon>
        <taxon>Zingiberales</taxon>
        <taxon>Cannaceae</taxon>
        <taxon>Canna</taxon>
    </lineage>
</organism>
<dbReference type="EMBL" id="CP136893">
    <property type="protein sequence ID" value="WOL06117.1"/>
    <property type="molecule type" value="Genomic_DNA"/>
</dbReference>
<dbReference type="InterPro" id="IPR044533">
    <property type="entry name" value="FLZ1/2/3"/>
</dbReference>
<dbReference type="InterPro" id="IPR007650">
    <property type="entry name" value="Zf-FLZ_dom"/>
</dbReference>
<feature type="zinc finger region" description="FLZ-type" evidence="3">
    <location>
        <begin position="52"/>
        <end position="96"/>
    </location>
</feature>
<feature type="domain" description="FLZ-type" evidence="4">
    <location>
        <begin position="52"/>
        <end position="96"/>
    </location>
</feature>
<dbReference type="PANTHER" id="PTHR46057:SF9">
    <property type="entry name" value="FCS-LIKE ZINC FINGER 1"/>
    <property type="match status" value="1"/>
</dbReference>
<gene>
    <name evidence="5" type="ORF">Cni_G14849</name>
</gene>
<dbReference type="PANTHER" id="PTHR46057">
    <property type="entry name" value="FCS-LIKE ZINC FINGER 1-RELATED"/>
    <property type="match status" value="1"/>
</dbReference>
<reference evidence="5 6" key="1">
    <citation type="submission" date="2023-10" db="EMBL/GenBank/DDBJ databases">
        <title>Chromosome-scale genome assembly provides insights into flower coloration mechanisms of Canna indica.</title>
        <authorList>
            <person name="Li C."/>
        </authorList>
    </citation>
    <scope>NUCLEOTIDE SEQUENCE [LARGE SCALE GENOMIC DNA]</scope>
    <source>
        <tissue evidence="5">Flower</tissue>
    </source>
</reference>
<keyword evidence="2" id="KW-0479">Metal-binding</keyword>
<evidence type="ECO:0000313" key="5">
    <source>
        <dbReference type="EMBL" id="WOL06117.1"/>
    </source>
</evidence>
<dbReference type="AlphaFoldDB" id="A0AAQ3KCT1"/>
<evidence type="ECO:0000313" key="6">
    <source>
        <dbReference type="Proteomes" id="UP001327560"/>
    </source>
</evidence>
<evidence type="ECO:0000256" key="1">
    <source>
        <dbReference type="ARBA" id="ARBA00009374"/>
    </source>
</evidence>
<sequence length="125" mass="14353">MESSSTSISSSSCASYFSHLKTVMPKCPRPQRLFYFDFDDEVGGDFELEPRHFLDSCSFCGKRLARNRDIFMYRGDTPFCSEECRQEQIAIDEAREKSWRSSLKAAGARKARRNIHVRPDTVVAV</sequence>
<keyword evidence="6" id="KW-1185">Reference proteome</keyword>
<dbReference type="Proteomes" id="UP001327560">
    <property type="component" value="Chromosome 4"/>
</dbReference>
<evidence type="ECO:0000259" key="4">
    <source>
        <dbReference type="PROSITE" id="PS51795"/>
    </source>
</evidence>
<evidence type="ECO:0000256" key="3">
    <source>
        <dbReference type="PROSITE-ProRule" id="PRU01131"/>
    </source>
</evidence>
<name>A0AAQ3KCT1_9LILI</name>
<dbReference type="GO" id="GO:0046872">
    <property type="term" value="F:metal ion binding"/>
    <property type="evidence" value="ECO:0007669"/>
    <property type="project" value="UniProtKB-KW"/>
</dbReference>
<proteinExistence type="inferred from homology"/>
<evidence type="ECO:0000256" key="2">
    <source>
        <dbReference type="ARBA" id="ARBA00022723"/>
    </source>
</evidence>